<accession>E3IUI1</accession>
<dbReference type="AlphaFoldDB" id="E3IUI1"/>
<name>E3IUI1_PSEI1</name>
<dbReference type="SUPFAM" id="SSF56219">
    <property type="entry name" value="DNase I-like"/>
    <property type="match status" value="1"/>
</dbReference>
<reference evidence="1 2" key="1">
    <citation type="submission" date="2010-10" db="EMBL/GenBank/DDBJ databases">
        <title>Complete sequence of Frankia sp. EuI1c.</title>
        <authorList>
            <consortium name="US DOE Joint Genome Institute"/>
            <person name="Lucas S."/>
            <person name="Copeland A."/>
            <person name="Lapidus A."/>
            <person name="Cheng J.-F."/>
            <person name="Bruce D."/>
            <person name="Goodwin L."/>
            <person name="Pitluck S."/>
            <person name="Chertkov O."/>
            <person name="Detter J.C."/>
            <person name="Han C."/>
            <person name="Tapia R."/>
            <person name="Land M."/>
            <person name="Hauser L."/>
            <person name="Jeffries C."/>
            <person name="Kyrpides N."/>
            <person name="Ivanova N."/>
            <person name="Mikhailova N."/>
            <person name="Beauchemin N."/>
            <person name="Sen A."/>
            <person name="Sur S.A."/>
            <person name="Gtari M."/>
            <person name="Wall L."/>
            <person name="Tisa L."/>
            <person name="Woyke T."/>
        </authorList>
    </citation>
    <scope>NUCLEOTIDE SEQUENCE [LARGE SCALE GENOMIC DNA]</scope>
    <source>
        <strain evidence="2">DSM 45817 / CECT 9037 / EuI1c</strain>
    </source>
</reference>
<organism evidence="1 2">
    <name type="scientific">Pseudofrankia inefficax (strain DSM 45817 / CECT 9037 / DDB 130130 / EuI1c)</name>
    <name type="common">Frankia inefficax</name>
    <dbReference type="NCBI Taxonomy" id="298654"/>
    <lineage>
        <taxon>Bacteria</taxon>
        <taxon>Bacillati</taxon>
        <taxon>Actinomycetota</taxon>
        <taxon>Actinomycetes</taxon>
        <taxon>Frankiales</taxon>
        <taxon>Frankiaceae</taxon>
        <taxon>Pseudofrankia</taxon>
    </lineage>
</organism>
<dbReference type="Proteomes" id="UP000002484">
    <property type="component" value="Chromosome"/>
</dbReference>
<proteinExistence type="predicted"/>
<protein>
    <recommendedName>
        <fullName evidence="3">Endonuclease/exonuclease/phosphatase</fullName>
    </recommendedName>
</protein>
<gene>
    <name evidence="1" type="ordered locus">FraEuI1c_5682</name>
</gene>
<dbReference type="RefSeq" id="WP_013426784.1">
    <property type="nucleotide sequence ID" value="NC_014666.1"/>
</dbReference>
<dbReference type="OrthoDB" id="9554268at2"/>
<sequence>MRFSIFHQNMKSYGGLKVNLNANMKKAFWKINLGYMTHPVLAVGFTEVRNNSSAPKSLAKIAKKLDHRLVNVKTVAVGQTALLCKEYITMVALGSPTAATRFEVQHYGKVTLLNTLAPICVPVGTGVGELGEDDLPPNYLVDFRGLGYLHGHIRTTAADWADKEMVIGFAHNMYNTGLPSTMMGKLPAMVQSIYTKHGIPGTAAAVVGGDFNVPPYNRGWLTSAAEVDEDTGYYIDTTASHVYDYWFNHAGVGSFTADLDHDLDDDDAVVWPQTFGAKRSDHKGVSLELDTKLWL</sequence>
<dbReference type="STRING" id="298654.FraEuI1c_5682"/>
<evidence type="ECO:0000313" key="1">
    <source>
        <dbReference type="EMBL" id="ADP83666.1"/>
    </source>
</evidence>
<keyword evidence="2" id="KW-1185">Reference proteome</keyword>
<dbReference type="HOGENOM" id="CLU_1003292_0_0_11"/>
<dbReference type="KEGG" id="fri:FraEuI1c_5682"/>
<evidence type="ECO:0000313" key="2">
    <source>
        <dbReference type="Proteomes" id="UP000002484"/>
    </source>
</evidence>
<evidence type="ECO:0008006" key="3">
    <source>
        <dbReference type="Google" id="ProtNLM"/>
    </source>
</evidence>
<dbReference type="EMBL" id="CP002299">
    <property type="protein sequence ID" value="ADP83666.1"/>
    <property type="molecule type" value="Genomic_DNA"/>
</dbReference>
<dbReference type="InParanoid" id="E3IUI1"/>
<dbReference type="InterPro" id="IPR036691">
    <property type="entry name" value="Endo/exonu/phosph_ase_sf"/>
</dbReference>